<evidence type="ECO:0000256" key="1">
    <source>
        <dbReference type="SAM" id="Coils"/>
    </source>
</evidence>
<evidence type="ECO:0000313" key="4">
    <source>
        <dbReference type="Proteomes" id="UP000241394"/>
    </source>
</evidence>
<feature type="region of interest" description="Disordered" evidence="2">
    <location>
        <begin position="1"/>
        <end position="39"/>
    </location>
</feature>
<dbReference type="AlphaFoldDB" id="A0A2R6QQE7"/>
<dbReference type="Proteomes" id="UP000241394">
    <property type="component" value="Chromosome LG14"/>
</dbReference>
<keyword evidence="4" id="KW-1185">Reference proteome</keyword>
<organism evidence="3 4">
    <name type="scientific">Actinidia chinensis var. chinensis</name>
    <name type="common">Chinese soft-hair kiwi</name>
    <dbReference type="NCBI Taxonomy" id="1590841"/>
    <lineage>
        <taxon>Eukaryota</taxon>
        <taxon>Viridiplantae</taxon>
        <taxon>Streptophyta</taxon>
        <taxon>Embryophyta</taxon>
        <taxon>Tracheophyta</taxon>
        <taxon>Spermatophyta</taxon>
        <taxon>Magnoliopsida</taxon>
        <taxon>eudicotyledons</taxon>
        <taxon>Gunneridae</taxon>
        <taxon>Pentapetalae</taxon>
        <taxon>asterids</taxon>
        <taxon>Ericales</taxon>
        <taxon>Actinidiaceae</taxon>
        <taxon>Actinidia</taxon>
    </lineage>
</organism>
<keyword evidence="1" id="KW-0175">Coiled coil</keyword>
<comment type="caution">
    <text evidence="3">The sequence shown here is derived from an EMBL/GenBank/DDBJ whole genome shotgun (WGS) entry which is preliminary data.</text>
</comment>
<dbReference type="EMBL" id="NKQK01000014">
    <property type="protein sequence ID" value="PSS12159.1"/>
    <property type="molecule type" value="Genomic_DNA"/>
</dbReference>
<accession>A0A2R6QQE7</accession>
<feature type="compositionally biased region" description="Low complexity" evidence="2">
    <location>
        <begin position="119"/>
        <end position="130"/>
    </location>
</feature>
<feature type="region of interest" description="Disordered" evidence="2">
    <location>
        <begin position="193"/>
        <end position="237"/>
    </location>
</feature>
<dbReference type="OrthoDB" id="10556091at2759"/>
<protein>
    <submittedName>
        <fullName evidence="3">Chromosome partition protein like</fullName>
    </submittedName>
</protein>
<evidence type="ECO:0000256" key="2">
    <source>
        <dbReference type="SAM" id="MobiDB-lite"/>
    </source>
</evidence>
<gene>
    <name evidence="3" type="ORF">CEY00_Acc16370</name>
</gene>
<reference evidence="3 4" key="1">
    <citation type="submission" date="2017-07" db="EMBL/GenBank/DDBJ databases">
        <title>An improved, manually edited Actinidia chinensis var. chinensis (kiwifruit) genome highlights the challenges associated with draft genomes and gene prediction in plants.</title>
        <authorList>
            <person name="Pilkington S."/>
            <person name="Crowhurst R."/>
            <person name="Hilario E."/>
            <person name="Nardozza S."/>
            <person name="Fraser L."/>
            <person name="Peng Y."/>
            <person name="Gunaseelan K."/>
            <person name="Simpson R."/>
            <person name="Tahir J."/>
            <person name="Deroles S."/>
            <person name="Templeton K."/>
            <person name="Luo Z."/>
            <person name="Davy M."/>
            <person name="Cheng C."/>
            <person name="Mcneilage M."/>
            <person name="Scaglione D."/>
            <person name="Liu Y."/>
            <person name="Zhang Q."/>
            <person name="Datson P."/>
            <person name="De Silva N."/>
            <person name="Gardiner S."/>
            <person name="Bassett H."/>
            <person name="Chagne D."/>
            <person name="Mccallum J."/>
            <person name="Dzierzon H."/>
            <person name="Deng C."/>
            <person name="Wang Y.-Y."/>
            <person name="Barron N."/>
            <person name="Manako K."/>
            <person name="Bowen J."/>
            <person name="Foster T."/>
            <person name="Erridge Z."/>
            <person name="Tiffin H."/>
            <person name="Waite C."/>
            <person name="Davies K."/>
            <person name="Grierson E."/>
            <person name="Laing W."/>
            <person name="Kirk R."/>
            <person name="Chen X."/>
            <person name="Wood M."/>
            <person name="Montefiori M."/>
            <person name="Brummell D."/>
            <person name="Schwinn K."/>
            <person name="Catanach A."/>
            <person name="Fullerton C."/>
            <person name="Li D."/>
            <person name="Meiyalaghan S."/>
            <person name="Nieuwenhuizen N."/>
            <person name="Read N."/>
            <person name="Prakash R."/>
            <person name="Hunter D."/>
            <person name="Zhang H."/>
            <person name="Mckenzie M."/>
            <person name="Knabel M."/>
            <person name="Harris A."/>
            <person name="Allan A."/>
            <person name="Chen A."/>
            <person name="Janssen B."/>
            <person name="Plunkett B."/>
            <person name="Dwamena C."/>
            <person name="Voogd C."/>
            <person name="Leif D."/>
            <person name="Lafferty D."/>
            <person name="Souleyre E."/>
            <person name="Varkonyi-Gasic E."/>
            <person name="Gambi F."/>
            <person name="Hanley J."/>
            <person name="Yao J.-L."/>
            <person name="Cheung J."/>
            <person name="David K."/>
            <person name="Warren B."/>
            <person name="Marsh K."/>
            <person name="Snowden K."/>
            <person name="Lin-Wang K."/>
            <person name="Brian L."/>
            <person name="Martinez-Sanchez M."/>
            <person name="Wang M."/>
            <person name="Ileperuma N."/>
            <person name="Macnee N."/>
            <person name="Campin R."/>
            <person name="Mcatee P."/>
            <person name="Drummond R."/>
            <person name="Espley R."/>
            <person name="Ireland H."/>
            <person name="Wu R."/>
            <person name="Atkinson R."/>
            <person name="Karunairetnam S."/>
            <person name="Bulley S."/>
            <person name="Chunkath S."/>
            <person name="Hanley Z."/>
            <person name="Storey R."/>
            <person name="Thrimawithana A."/>
            <person name="Thomson S."/>
            <person name="David C."/>
            <person name="Testolin R."/>
        </authorList>
    </citation>
    <scope>NUCLEOTIDE SEQUENCE [LARGE SCALE GENOMIC DNA]</scope>
    <source>
        <strain evidence="4">cv. Red5</strain>
        <tissue evidence="3">Young leaf</tissue>
    </source>
</reference>
<evidence type="ECO:0000313" key="3">
    <source>
        <dbReference type="EMBL" id="PSS12159.1"/>
    </source>
</evidence>
<feature type="compositionally biased region" description="Acidic residues" evidence="2">
    <location>
        <begin position="21"/>
        <end position="30"/>
    </location>
</feature>
<feature type="coiled-coil region" evidence="1">
    <location>
        <begin position="313"/>
        <end position="340"/>
    </location>
</feature>
<name>A0A2R6QQE7_ACTCC</name>
<dbReference type="InParanoid" id="A0A2R6QQE7"/>
<sequence>MTDEVSQLPSSPPKDSPPWDETSDHEEDPEMAIRTPLEKEFNVMTQDDLDHLWETYSFPTRILDESKTILSTRPGEYFTLEPEGMSSSDGDNTEGKSVDGAATSGDEGKKVRPSFIGSQATRTQVRAQAQELCQNHGSPLSSDRMVKESKGKSSSTTSTPAAKGVVIQEKYPRDEVSNISLGEAKANGKETLLSPVAKKAKSSATSSAPATKGARPTMAPREGTSANPNTTLGPIASMLGNPSLAEKILAEVILPTNKEKVDKLSLNQVVTKDIGNEAIFQITQVESVEMEMVRAQNRTIKLEGLLFEFSEWEKKAFEELKEKTEVVARLEAEVAKLKKTELNE</sequence>
<reference evidence="4" key="2">
    <citation type="journal article" date="2018" name="BMC Genomics">
        <title>A manually annotated Actinidia chinensis var. chinensis (kiwifruit) genome highlights the challenges associated with draft genomes and gene prediction in plants.</title>
        <authorList>
            <person name="Pilkington S.M."/>
            <person name="Crowhurst R."/>
            <person name="Hilario E."/>
            <person name="Nardozza S."/>
            <person name="Fraser L."/>
            <person name="Peng Y."/>
            <person name="Gunaseelan K."/>
            <person name="Simpson R."/>
            <person name="Tahir J."/>
            <person name="Deroles S.C."/>
            <person name="Templeton K."/>
            <person name="Luo Z."/>
            <person name="Davy M."/>
            <person name="Cheng C."/>
            <person name="McNeilage M."/>
            <person name="Scaglione D."/>
            <person name="Liu Y."/>
            <person name="Zhang Q."/>
            <person name="Datson P."/>
            <person name="De Silva N."/>
            <person name="Gardiner S.E."/>
            <person name="Bassett H."/>
            <person name="Chagne D."/>
            <person name="McCallum J."/>
            <person name="Dzierzon H."/>
            <person name="Deng C."/>
            <person name="Wang Y.Y."/>
            <person name="Barron L."/>
            <person name="Manako K."/>
            <person name="Bowen J."/>
            <person name="Foster T.M."/>
            <person name="Erridge Z.A."/>
            <person name="Tiffin H."/>
            <person name="Waite C.N."/>
            <person name="Davies K.M."/>
            <person name="Grierson E.P."/>
            <person name="Laing W.A."/>
            <person name="Kirk R."/>
            <person name="Chen X."/>
            <person name="Wood M."/>
            <person name="Montefiori M."/>
            <person name="Brummell D.A."/>
            <person name="Schwinn K.E."/>
            <person name="Catanach A."/>
            <person name="Fullerton C."/>
            <person name="Li D."/>
            <person name="Meiyalaghan S."/>
            <person name="Nieuwenhuizen N."/>
            <person name="Read N."/>
            <person name="Prakash R."/>
            <person name="Hunter D."/>
            <person name="Zhang H."/>
            <person name="McKenzie M."/>
            <person name="Knabel M."/>
            <person name="Harris A."/>
            <person name="Allan A.C."/>
            <person name="Gleave A."/>
            <person name="Chen A."/>
            <person name="Janssen B.J."/>
            <person name="Plunkett B."/>
            <person name="Ampomah-Dwamena C."/>
            <person name="Voogd C."/>
            <person name="Leif D."/>
            <person name="Lafferty D."/>
            <person name="Souleyre E.J.F."/>
            <person name="Varkonyi-Gasic E."/>
            <person name="Gambi F."/>
            <person name="Hanley J."/>
            <person name="Yao J.L."/>
            <person name="Cheung J."/>
            <person name="David K.M."/>
            <person name="Warren B."/>
            <person name="Marsh K."/>
            <person name="Snowden K.C."/>
            <person name="Lin-Wang K."/>
            <person name="Brian L."/>
            <person name="Martinez-Sanchez M."/>
            <person name="Wang M."/>
            <person name="Ileperuma N."/>
            <person name="Macnee N."/>
            <person name="Campin R."/>
            <person name="McAtee P."/>
            <person name="Drummond R.S.M."/>
            <person name="Espley R.V."/>
            <person name="Ireland H.S."/>
            <person name="Wu R."/>
            <person name="Atkinson R.G."/>
            <person name="Karunairetnam S."/>
            <person name="Bulley S."/>
            <person name="Chunkath S."/>
            <person name="Hanley Z."/>
            <person name="Storey R."/>
            <person name="Thrimawithana A.H."/>
            <person name="Thomson S."/>
            <person name="David C."/>
            <person name="Testolin R."/>
            <person name="Huang H."/>
            <person name="Hellens R.P."/>
            <person name="Schaffer R.J."/>
        </authorList>
    </citation>
    <scope>NUCLEOTIDE SEQUENCE [LARGE SCALE GENOMIC DNA]</scope>
    <source>
        <strain evidence="4">cv. Red5</strain>
    </source>
</reference>
<feature type="compositionally biased region" description="Low complexity" evidence="2">
    <location>
        <begin position="194"/>
        <end position="212"/>
    </location>
</feature>
<feature type="region of interest" description="Disordered" evidence="2">
    <location>
        <begin position="65"/>
        <end position="169"/>
    </location>
</feature>
<dbReference type="Gramene" id="PSS12159">
    <property type="protein sequence ID" value="PSS12159"/>
    <property type="gene ID" value="CEY00_Acc16370"/>
</dbReference>
<proteinExistence type="predicted"/>
<feature type="compositionally biased region" description="Polar residues" evidence="2">
    <location>
        <begin position="131"/>
        <end position="141"/>
    </location>
</feature>